<evidence type="ECO:0000259" key="2">
    <source>
        <dbReference type="Pfam" id="PF00117"/>
    </source>
</evidence>
<dbReference type="Gene3D" id="3.40.50.880">
    <property type="match status" value="1"/>
</dbReference>
<comment type="caution">
    <text evidence="3">The sequence shown here is derived from an EMBL/GenBank/DDBJ whole genome shotgun (WGS) entry which is preliminary data.</text>
</comment>
<dbReference type="PRINTS" id="PR00099">
    <property type="entry name" value="CPSGATASE"/>
</dbReference>
<reference evidence="3 4" key="1">
    <citation type="journal article" date="2021" name="Int. J. Syst. Evol. Microbiol.">
        <title>Reticulibacter mediterranei gen. nov., sp. nov., within the new family Reticulibacteraceae fam. nov., and Ktedonospora formicarum gen. nov., sp. nov., Ktedonobacter robiniae sp. nov., Dictyobacter formicarum sp. nov. and Dictyobacter arantiisoli sp. nov., belonging to the class Ktedonobacteria.</title>
        <authorList>
            <person name="Yabe S."/>
            <person name="Zheng Y."/>
            <person name="Wang C.M."/>
            <person name="Sakai Y."/>
            <person name="Abe K."/>
            <person name="Yokota A."/>
            <person name="Donadio S."/>
            <person name="Cavaletti L."/>
            <person name="Monciardini P."/>
        </authorList>
    </citation>
    <scope>NUCLEOTIDE SEQUENCE [LARGE SCALE GENOMIC DNA]</scope>
    <source>
        <strain evidence="3 4">SOSP1-30</strain>
    </source>
</reference>
<evidence type="ECO:0000313" key="3">
    <source>
        <dbReference type="EMBL" id="GHO55058.1"/>
    </source>
</evidence>
<dbReference type="PROSITE" id="PS51273">
    <property type="entry name" value="GATASE_TYPE_1"/>
    <property type="match status" value="1"/>
</dbReference>
<dbReference type="PANTHER" id="PTHR43418">
    <property type="entry name" value="MULTIFUNCTIONAL TRYPTOPHAN BIOSYNTHESIS PROTEIN-RELATED"/>
    <property type="match status" value="1"/>
</dbReference>
<dbReference type="PRINTS" id="PR00097">
    <property type="entry name" value="ANTSNTHASEII"/>
</dbReference>
<dbReference type="PANTHER" id="PTHR43418:SF4">
    <property type="entry name" value="MULTIFUNCTIONAL TRYPTOPHAN BIOSYNTHESIS PROTEIN"/>
    <property type="match status" value="1"/>
</dbReference>
<dbReference type="InterPro" id="IPR017926">
    <property type="entry name" value="GATASE"/>
</dbReference>
<evidence type="ECO:0000256" key="1">
    <source>
        <dbReference type="ARBA" id="ARBA00022962"/>
    </source>
</evidence>
<keyword evidence="4" id="KW-1185">Reference proteome</keyword>
<dbReference type="NCBIfam" id="TIGR00566">
    <property type="entry name" value="trpG_papA"/>
    <property type="match status" value="1"/>
</dbReference>
<dbReference type="Pfam" id="PF00117">
    <property type="entry name" value="GATase"/>
    <property type="match status" value="1"/>
</dbReference>
<protein>
    <submittedName>
        <fullName evidence="3">Glutamine amidotransferase</fullName>
    </submittedName>
</protein>
<keyword evidence="1 3" id="KW-0315">Glutamine amidotransferase</keyword>
<dbReference type="InterPro" id="IPR006221">
    <property type="entry name" value="TrpG/PapA_dom"/>
</dbReference>
<feature type="domain" description="Glutamine amidotransferase" evidence="2">
    <location>
        <begin position="3"/>
        <end position="185"/>
    </location>
</feature>
<dbReference type="EMBL" id="BNJG01000001">
    <property type="protein sequence ID" value="GHO55058.1"/>
    <property type="molecule type" value="Genomic_DNA"/>
</dbReference>
<proteinExistence type="predicted"/>
<dbReference type="Proteomes" id="UP000654345">
    <property type="component" value="Unassembled WGS sequence"/>
</dbReference>
<gene>
    <name evidence="3" type="ORF">KSB_35330</name>
</gene>
<sequence>MLLLIDNYDSFTYNLYQYLAELGAEVLVKRNDQITLDEIEELHPERIVISPGPCTPNEAGISCQVIERFGARTPLLGVCLGHQAIGQVYGGRVIRAPEPVHGKTALIYHDNQGVFQELPKPFEATRYHSLIVERETLPEALEITAQTEDGLIMGLRHREYPVEGVQFHPESIITTAGKELLRNFLTR</sequence>
<dbReference type="PRINTS" id="PR00096">
    <property type="entry name" value="GATASE"/>
</dbReference>
<accession>A0ABQ3UQP3</accession>
<dbReference type="SUPFAM" id="SSF52317">
    <property type="entry name" value="Class I glutamine amidotransferase-like"/>
    <property type="match status" value="1"/>
</dbReference>
<dbReference type="RefSeq" id="WP_201371701.1">
    <property type="nucleotide sequence ID" value="NZ_BNJG01000001.1"/>
</dbReference>
<dbReference type="CDD" id="cd01743">
    <property type="entry name" value="GATase1_Anthranilate_Synthase"/>
    <property type="match status" value="1"/>
</dbReference>
<dbReference type="InterPro" id="IPR050472">
    <property type="entry name" value="Anth_synth/Amidotransfase"/>
</dbReference>
<name>A0ABQ3UQP3_9CHLR</name>
<dbReference type="InterPro" id="IPR029062">
    <property type="entry name" value="Class_I_gatase-like"/>
</dbReference>
<organism evidence="3 4">
    <name type="scientific">Ktedonobacter robiniae</name>
    <dbReference type="NCBI Taxonomy" id="2778365"/>
    <lineage>
        <taxon>Bacteria</taxon>
        <taxon>Bacillati</taxon>
        <taxon>Chloroflexota</taxon>
        <taxon>Ktedonobacteria</taxon>
        <taxon>Ktedonobacterales</taxon>
        <taxon>Ktedonobacteraceae</taxon>
        <taxon>Ktedonobacter</taxon>
    </lineage>
</organism>
<evidence type="ECO:0000313" key="4">
    <source>
        <dbReference type="Proteomes" id="UP000654345"/>
    </source>
</evidence>